<comment type="caution">
    <text evidence="2">The sequence shown here is derived from an EMBL/GenBank/DDBJ whole genome shotgun (WGS) entry which is preliminary data.</text>
</comment>
<dbReference type="Gene3D" id="3.40.50.300">
    <property type="entry name" value="P-loop containing nucleotide triphosphate hydrolases"/>
    <property type="match status" value="1"/>
</dbReference>
<dbReference type="AlphaFoldDB" id="A0A928ZY29"/>
<dbReference type="EMBL" id="JADEXP010000294">
    <property type="protein sequence ID" value="MBE9069581.1"/>
    <property type="molecule type" value="Genomic_DNA"/>
</dbReference>
<evidence type="ECO:0000259" key="1">
    <source>
        <dbReference type="Pfam" id="PF13401"/>
    </source>
</evidence>
<keyword evidence="3" id="KW-1185">Reference proteome</keyword>
<protein>
    <submittedName>
        <fullName evidence="2">ATP-binding protein</fullName>
    </submittedName>
</protein>
<evidence type="ECO:0000313" key="2">
    <source>
        <dbReference type="EMBL" id="MBE9069581.1"/>
    </source>
</evidence>
<proteinExistence type="predicted"/>
<evidence type="ECO:0000313" key="3">
    <source>
        <dbReference type="Proteomes" id="UP000615026"/>
    </source>
</evidence>
<dbReference type="Proteomes" id="UP000615026">
    <property type="component" value="Unassembled WGS sequence"/>
</dbReference>
<feature type="domain" description="ORC1/DEAH AAA+ ATPase" evidence="1">
    <location>
        <begin position="78"/>
        <end position="227"/>
    </location>
</feature>
<reference evidence="2" key="1">
    <citation type="submission" date="2020-10" db="EMBL/GenBank/DDBJ databases">
        <authorList>
            <person name="Castelo-Branco R."/>
            <person name="Eusebio N."/>
            <person name="Adriana R."/>
            <person name="Vieira A."/>
            <person name="Brugerolle De Fraissinette N."/>
            <person name="Rezende De Castro R."/>
            <person name="Schneider M.P."/>
            <person name="Vasconcelos V."/>
            <person name="Leao P.N."/>
        </authorList>
    </citation>
    <scope>NUCLEOTIDE SEQUENCE</scope>
    <source>
        <strain evidence="2">LEGE 11479</strain>
    </source>
</reference>
<dbReference type="SUPFAM" id="SSF52540">
    <property type="entry name" value="P-loop containing nucleoside triphosphate hydrolases"/>
    <property type="match status" value="1"/>
</dbReference>
<keyword evidence="2" id="KW-0547">Nucleotide-binding</keyword>
<sequence length="406" mass="46293">MNLSGLGFQANSIKRWQPVIKHWKTILELELEEQKKLSQGELLNPFQYGNPLKLTQSELFKGRKKFAENIVRLLLDRNRPTIVLHGPRRCGKTSFLNNLPRLLPSNWLPIFIDIQSSAATANEISFLRSLARAIRRDGRSQGIKISQEPNAREFEKYPYDTFETWLETVLNQLGDRRLLINLDEFEKIGTAINQGKLGLSLFDELRSLIQHWDQLGFIFSGVQTLDEIGPNWSSYFISVVPVEMLYLESDEAHDLLTNPDPEFALTYVPGLVDNILRITQCHPNLLQLIGAALVTEANERYTQTATAEMLEAAIPRAFTLGTSYFTNVWTEFTGNPTDPDEIRAGQIVLKALAYGSQPTANDIATKSALRRMVRYHVLKENGGQYEFDIPLIKRWVKERAILDDFA</sequence>
<dbReference type="Pfam" id="PF13401">
    <property type="entry name" value="AAA_22"/>
    <property type="match status" value="1"/>
</dbReference>
<dbReference type="InterPro" id="IPR027417">
    <property type="entry name" value="P-loop_NTPase"/>
</dbReference>
<dbReference type="GO" id="GO:0005524">
    <property type="term" value="F:ATP binding"/>
    <property type="evidence" value="ECO:0007669"/>
    <property type="project" value="UniProtKB-KW"/>
</dbReference>
<dbReference type="PANTHER" id="PTHR34301:SF8">
    <property type="entry name" value="ATPASE DOMAIN-CONTAINING PROTEIN"/>
    <property type="match status" value="1"/>
</dbReference>
<dbReference type="InterPro" id="IPR049945">
    <property type="entry name" value="AAA_22"/>
</dbReference>
<dbReference type="PANTHER" id="PTHR34301">
    <property type="entry name" value="DNA-BINDING PROTEIN-RELATED"/>
    <property type="match status" value="1"/>
</dbReference>
<keyword evidence="2" id="KW-0067">ATP-binding</keyword>
<gene>
    <name evidence="2" type="ORF">IQ260_23320</name>
</gene>
<accession>A0A928ZY29</accession>
<dbReference type="GO" id="GO:0016887">
    <property type="term" value="F:ATP hydrolysis activity"/>
    <property type="evidence" value="ECO:0007669"/>
    <property type="project" value="InterPro"/>
</dbReference>
<name>A0A928ZY29_LEPEC</name>
<organism evidence="2 3">
    <name type="scientific">Leptolyngbya cf. ectocarpi LEGE 11479</name>
    <dbReference type="NCBI Taxonomy" id="1828722"/>
    <lineage>
        <taxon>Bacteria</taxon>
        <taxon>Bacillati</taxon>
        <taxon>Cyanobacteriota</taxon>
        <taxon>Cyanophyceae</taxon>
        <taxon>Leptolyngbyales</taxon>
        <taxon>Leptolyngbyaceae</taxon>
        <taxon>Leptolyngbya group</taxon>
        <taxon>Leptolyngbya</taxon>
    </lineage>
</organism>